<dbReference type="PROSITE" id="PS50110">
    <property type="entry name" value="RESPONSE_REGULATORY"/>
    <property type="match status" value="1"/>
</dbReference>
<comment type="caution">
    <text evidence="6">Lacks conserved residue(s) required for the propagation of feature annotation.</text>
</comment>
<proteinExistence type="predicted"/>
<dbReference type="CDD" id="cd17541">
    <property type="entry name" value="REC_CheB-like"/>
    <property type="match status" value="1"/>
</dbReference>
<evidence type="ECO:0000259" key="8">
    <source>
        <dbReference type="PROSITE" id="PS50110"/>
    </source>
</evidence>
<dbReference type="Proteomes" id="UP001184150">
    <property type="component" value="Unassembled WGS sequence"/>
</dbReference>
<dbReference type="PIRSF" id="PIRSF000876">
    <property type="entry name" value="RR_chemtxs_CheB"/>
    <property type="match status" value="1"/>
</dbReference>
<keyword evidence="2" id="KW-0145">Chemotaxis</keyword>
<feature type="domain" description="CheB-type methylesterase" evidence="9">
    <location>
        <begin position="156"/>
        <end position="346"/>
    </location>
</feature>
<dbReference type="PANTHER" id="PTHR42872">
    <property type="entry name" value="PROTEIN-GLUTAMATE METHYLESTERASE/PROTEIN-GLUTAMINE GLUTAMINASE"/>
    <property type="match status" value="1"/>
</dbReference>
<keyword evidence="1" id="KW-0963">Cytoplasm</keyword>
<dbReference type="RefSeq" id="WP_022678595.1">
    <property type="nucleotide sequence ID" value="NZ_JAVDRD010000016.1"/>
</dbReference>
<gene>
    <name evidence="10" type="ORF">J2792_004087</name>
</gene>
<evidence type="ECO:0000256" key="4">
    <source>
        <dbReference type="ARBA" id="ARBA00039140"/>
    </source>
</evidence>
<dbReference type="InterPro" id="IPR008248">
    <property type="entry name" value="CheB-like"/>
</dbReference>
<evidence type="ECO:0000256" key="6">
    <source>
        <dbReference type="PROSITE-ProRule" id="PRU00050"/>
    </source>
</evidence>
<comment type="catalytic activity">
    <reaction evidence="5">
        <text>[protein]-L-glutamate 5-O-methyl ester + H2O = L-glutamyl-[protein] + methanol + H(+)</text>
        <dbReference type="Rhea" id="RHEA:23236"/>
        <dbReference type="Rhea" id="RHEA-COMP:10208"/>
        <dbReference type="Rhea" id="RHEA-COMP:10311"/>
        <dbReference type="ChEBI" id="CHEBI:15377"/>
        <dbReference type="ChEBI" id="CHEBI:15378"/>
        <dbReference type="ChEBI" id="CHEBI:17790"/>
        <dbReference type="ChEBI" id="CHEBI:29973"/>
        <dbReference type="ChEBI" id="CHEBI:82795"/>
        <dbReference type="EC" id="3.1.1.61"/>
    </reaction>
</comment>
<accession>A0ABU1MS75</accession>
<dbReference type="InterPro" id="IPR000673">
    <property type="entry name" value="Sig_transdc_resp-reg_Me-estase"/>
</dbReference>
<dbReference type="InterPro" id="IPR035909">
    <property type="entry name" value="CheB_C"/>
</dbReference>
<feature type="modified residue" description="4-aspartylphosphate" evidence="7">
    <location>
        <position position="56"/>
    </location>
</feature>
<dbReference type="PANTHER" id="PTHR42872:SF6">
    <property type="entry name" value="PROTEIN-GLUTAMATE METHYLESTERASE_PROTEIN-GLUTAMINE GLUTAMINASE"/>
    <property type="match status" value="1"/>
</dbReference>
<name>A0ABU1MS75_9SPHN</name>
<evidence type="ECO:0000259" key="9">
    <source>
        <dbReference type="PROSITE" id="PS50122"/>
    </source>
</evidence>
<dbReference type="Pfam" id="PF00072">
    <property type="entry name" value="Response_reg"/>
    <property type="match status" value="1"/>
</dbReference>
<evidence type="ECO:0000256" key="2">
    <source>
        <dbReference type="ARBA" id="ARBA00022500"/>
    </source>
</evidence>
<keyword evidence="7" id="KW-0597">Phosphoprotein</keyword>
<feature type="domain" description="Response regulatory" evidence="8">
    <location>
        <begin position="5"/>
        <end position="122"/>
    </location>
</feature>
<protein>
    <recommendedName>
        <fullName evidence="4">protein-glutamate methylesterase</fullName>
        <ecNumber evidence="4">3.1.1.61</ecNumber>
    </recommendedName>
</protein>
<dbReference type="PROSITE" id="PS50122">
    <property type="entry name" value="CHEB"/>
    <property type="match status" value="1"/>
</dbReference>
<keyword evidence="3 10" id="KW-0378">Hydrolase</keyword>
<evidence type="ECO:0000256" key="7">
    <source>
        <dbReference type="PROSITE-ProRule" id="PRU00169"/>
    </source>
</evidence>
<dbReference type="GO" id="GO:0008984">
    <property type="term" value="F:protein-glutamate methylesterase activity"/>
    <property type="evidence" value="ECO:0007669"/>
    <property type="project" value="UniProtKB-EC"/>
</dbReference>
<evidence type="ECO:0000256" key="3">
    <source>
        <dbReference type="ARBA" id="ARBA00022801"/>
    </source>
</evidence>
<dbReference type="Pfam" id="PF01339">
    <property type="entry name" value="CheB_methylest"/>
    <property type="match status" value="1"/>
</dbReference>
<dbReference type="InterPro" id="IPR001789">
    <property type="entry name" value="Sig_transdc_resp-reg_receiver"/>
</dbReference>
<sequence length="346" mass="36240">MHEARVLVVDDSAAMRALFSDILDQTKNVVVVGAAANAADARERIADLKPNVITLDVEMPGMSGIEFLEEIMGSNPLPVVMLSSLTQAGTETSLKAFELGAVECFPKPLKATPEQFAKTVGKLGKIVLAAANSNVRDRSKQQAKREAAAAEAAKFTWNGRFVAFSASMGGIDALTTILAEWPDECPPTVICLQAEPMLAETFIKRLDTDLGCSVKIARDGAALAQGTIHIAADPDRHVVIEPGQPPKIRLMEREPVEGSRPSANLLYGSIARAGIPAVGALLTGMGNDGAKGLKLLHDSGMDTIVQDPKSALVSEAPSAAIEIGAAGRQIALDDLGAAVIGLCNQS</sequence>
<dbReference type="SMART" id="SM00448">
    <property type="entry name" value="REC"/>
    <property type="match status" value="1"/>
</dbReference>
<dbReference type="EMBL" id="JAVDRD010000016">
    <property type="protein sequence ID" value="MDR6513195.1"/>
    <property type="molecule type" value="Genomic_DNA"/>
</dbReference>
<evidence type="ECO:0000256" key="5">
    <source>
        <dbReference type="ARBA" id="ARBA00048267"/>
    </source>
</evidence>
<dbReference type="Gene3D" id="3.40.50.180">
    <property type="entry name" value="Methylesterase CheB, C-terminal domain"/>
    <property type="match status" value="1"/>
</dbReference>
<organism evidence="10 11">
    <name type="scientific">Novosphingobium capsulatum</name>
    <dbReference type="NCBI Taxonomy" id="13688"/>
    <lineage>
        <taxon>Bacteria</taxon>
        <taxon>Pseudomonadati</taxon>
        <taxon>Pseudomonadota</taxon>
        <taxon>Alphaproteobacteria</taxon>
        <taxon>Sphingomonadales</taxon>
        <taxon>Sphingomonadaceae</taxon>
        <taxon>Novosphingobium</taxon>
    </lineage>
</organism>
<evidence type="ECO:0000256" key="1">
    <source>
        <dbReference type="ARBA" id="ARBA00022490"/>
    </source>
</evidence>
<reference evidence="10 11" key="1">
    <citation type="submission" date="2023-07" db="EMBL/GenBank/DDBJ databases">
        <title>Sorghum-associated microbial communities from plants grown in Nebraska, USA.</title>
        <authorList>
            <person name="Schachtman D."/>
        </authorList>
    </citation>
    <scope>NUCLEOTIDE SEQUENCE [LARGE SCALE GENOMIC DNA]</scope>
    <source>
        <strain evidence="10 11">DS1027</strain>
    </source>
</reference>
<dbReference type="CDD" id="cd16432">
    <property type="entry name" value="CheB_Rec"/>
    <property type="match status" value="1"/>
</dbReference>
<comment type="caution">
    <text evidence="10">The sequence shown here is derived from an EMBL/GenBank/DDBJ whole genome shotgun (WGS) entry which is preliminary data.</text>
</comment>
<evidence type="ECO:0000313" key="11">
    <source>
        <dbReference type="Proteomes" id="UP001184150"/>
    </source>
</evidence>
<dbReference type="SUPFAM" id="SSF52738">
    <property type="entry name" value="Methylesterase CheB, C-terminal domain"/>
    <property type="match status" value="1"/>
</dbReference>
<dbReference type="SUPFAM" id="SSF52172">
    <property type="entry name" value="CheY-like"/>
    <property type="match status" value="1"/>
</dbReference>
<evidence type="ECO:0000313" key="10">
    <source>
        <dbReference type="EMBL" id="MDR6513195.1"/>
    </source>
</evidence>
<dbReference type="EC" id="3.1.1.61" evidence="4"/>
<dbReference type="InterPro" id="IPR011006">
    <property type="entry name" value="CheY-like_superfamily"/>
</dbReference>
<dbReference type="Gene3D" id="3.40.50.2300">
    <property type="match status" value="1"/>
</dbReference>
<keyword evidence="11" id="KW-1185">Reference proteome</keyword>